<dbReference type="InterPro" id="IPR001789">
    <property type="entry name" value="Sig_transdc_resp-reg_receiver"/>
</dbReference>
<dbReference type="CDD" id="cd00130">
    <property type="entry name" value="PAS"/>
    <property type="match status" value="2"/>
</dbReference>
<dbReference type="Gene3D" id="3.40.50.2300">
    <property type="match status" value="1"/>
</dbReference>
<dbReference type="SMART" id="SM00062">
    <property type="entry name" value="PBPb"/>
    <property type="match status" value="1"/>
</dbReference>
<dbReference type="PROSITE" id="PS51257">
    <property type="entry name" value="PROKAR_LIPOPROTEIN"/>
    <property type="match status" value="1"/>
</dbReference>
<dbReference type="Pfam" id="PF00497">
    <property type="entry name" value="SBP_bac_3"/>
    <property type="match status" value="1"/>
</dbReference>
<evidence type="ECO:0000313" key="11">
    <source>
        <dbReference type="EMBL" id="MBB5348466.1"/>
    </source>
</evidence>
<evidence type="ECO:0000256" key="5">
    <source>
        <dbReference type="SAM" id="Coils"/>
    </source>
</evidence>
<dbReference type="PANTHER" id="PTHR43065:SF42">
    <property type="entry name" value="TWO-COMPONENT SENSOR PPRA"/>
    <property type="match status" value="1"/>
</dbReference>
<dbReference type="RefSeq" id="WP_183351234.1">
    <property type="nucleotide sequence ID" value="NZ_JACHEO010000012.1"/>
</dbReference>
<dbReference type="SMART" id="SM00091">
    <property type="entry name" value="PAS"/>
    <property type="match status" value="2"/>
</dbReference>
<protein>
    <recommendedName>
        <fullName evidence="2">histidine kinase</fullName>
        <ecNumber evidence="2">2.7.13.3</ecNumber>
    </recommendedName>
</protein>
<dbReference type="InterPro" id="IPR005467">
    <property type="entry name" value="His_kinase_dom"/>
</dbReference>
<evidence type="ECO:0000259" key="10">
    <source>
        <dbReference type="PROSITE" id="PS50113"/>
    </source>
</evidence>
<dbReference type="Gene3D" id="3.30.450.20">
    <property type="entry name" value="PAS domain"/>
    <property type="match status" value="2"/>
</dbReference>
<dbReference type="SUPFAM" id="SSF55874">
    <property type="entry name" value="ATPase domain of HSP90 chaperone/DNA topoisomerase II/histidine kinase"/>
    <property type="match status" value="1"/>
</dbReference>
<evidence type="ECO:0000256" key="3">
    <source>
        <dbReference type="ARBA" id="ARBA00022553"/>
    </source>
</evidence>
<dbReference type="InterPro" id="IPR004358">
    <property type="entry name" value="Sig_transdc_His_kin-like_C"/>
</dbReference>
<dbReference type="GO" id="GO:0000155">
    <property type="term" value="F:phosphorelay sensor kinase activity"/>
    <property type="evidence" value="ECO:0007669"/>
    <property type="project" value="InterPro"/>
</dbReference>
<dbReference type="Proteomes" id="UP000539642">
    <property type="component" value="Unassembled WGS sequence"/>
</dbReference>
<name>A0A840UUF9_9BACT</name>
<evidence type="ECO:0000256" key="2">
    <source>
        <dbReference type="ARBA" id="ARBA00012438"/>
    </source>
</evidence>
<feature type="domain" description="PAC" evidence="10">
    <location>
        <begin position="385"/>
        <end position="436"/>
    </location>
</feature>
<dbReference type="InterPro" id="IPR000700">
    <property type="entry name" value="PAS-assoc_C"/>
</dbReference>
<dbReference type="Pfam" id="PF02518">
    <property type="entry name" value="HATPase_c"/>
    <property type="match status" value="1"/>
</dbReference>
<dbReference type="InterPro" id="IPR003661">
    <property type="entry name" value="HisK_dim/P_dom"/>
</dbReference>
<keyword evidence="6" id="KW-0472">Membrane</keyword>
<dbReference type="PRINTS" id="PR00344">
    <property type="entry name" value="BCTRLSENSOR"/>
</dbReference>
<dbReference type="InterPro" id="IPR001638">
    <property type="entry name" value="Solute-binding_3/MltF_N"/>
</dbReference>
<dbReference type="CDD" id="cd13706">
    <property type="entry name" value="PBP2_HisK_like_1"/>
    <property type="match status" value="1"/>
</dbReference>
<feature type="modified residue" description="4-aspartylphosphate" evidence="4">
    <location>
        <position position="876"/>
    </location>
</feature>
<keyword evidence="5" id="KW-0175">Coiled coil</keyword>
<organism evidence="11 12">
    <name type="scientific">Desulfoprunum benzoelyticum</name>
    <dbReference type="NCBI Taxonomy" id="1506996"/>
    <lineage>
        <taxon>Bacteria</taxon>
        <taxon>Pseudomonadati</taxon>
        <taxon>Thermodesulfobacteriota</taxon>
        <taxon>Desulfobulbia</taxon>
        <taxon>Desulfobulbales</taxon>
        <taxon>Desulfobulbaceae</taxon>
        <taxon>Desulfoprunum</taxon>
    </lineage>
</organism>
<proteinExistence type="predicted"/>
<feature type="domain" description="Histidine kinase" evidence="7">
    <location>
        <begin position="581"/>
        <end position="804"/>
    </location>
</feature>
<dbReference type="InterPro" id="IPR036890">
    <property type="entry name" value="HATPase_C_sf"/>
</dbReference>
<evidence type="ECO:0000259" key="8">
    <source>
        <dbReference type="PROSITE" id="PS50110"/>
    </source>
</evidence>
<feature type="coiled-coil region" evidence="5">
    <location>
        <begin position="545"/>
        <end position="575"/>
    </location>
</feature>
<dbReference type="PROSITE" id="PS50110">
    <property type="entry name" value="RESPONSE_REGULATORY"/>
    <property type="match status" value="1"/>
</dbReference>
<dbReference type="CDD" id="cd00082">
    <property type="entry name" value="HisKA"/>
    <property type="match status" value="1"/>
</dbReference>
<comment type="caution">
    <text evidence="11">The sequence shown here is derived from an EMBL/GenBank/DDBJ whole genome shotgun (WGS) entry which is preliminary data.</text>
</comment>
<dbReference type="PANTHER" id="PTHR43065">
    <property type="entry name" value="SENSOR HISTIDINE KINASE"/>
    <property type="match status" value="1"/>
</dbReference>
<dbReference type="AlphaFoldDB" id="A0A840UUF9"/>
<dbReference type="Gene3D" id="1.10.287.130">
    <property type="match status" value="1"/>
</dbReference>
<dbReference type="SUPFAM" id="SSF52172">
    <property type="entry name" value="CheY-like"/>
    <property type="match status" value="1"/>
</dbReference>
<dbReference type="SMART" id="SM00388">
    <property type="entry name" value="HisKA"/>
    <property type="match status" value="1"/>
</dbReference>
<dbReference type="SMART" id="SM00448">
    <property type="entry name" value="REC"/>
    <property type="match status" value="1"/>
</dbReference>
<evidence type="ECO:0000256" key="4">
    <source>
        <dbReference type="PROSITE-ProRule" id="PRU00169"/>
    </source>
</evidence>
<dbReference type="Gene3D" id="3.40.190.10">
    <property type="entry name" value="Periplasmic binding protein-like II"/>
    <property type="match status" value="2"/>
</dbReference>
<evidence type="ECO:0000259" key="9">
    <source>
        <dbReference type="PROSITE" id="PS50112"/>
    </source>
</evidence>
<gene>
    <name evidence="11" type="ORF">HNQ81_002202</name>
</gene>
<dbReference type="InterPro" id="IPR003594">
    <property type="entry name" value="HATPase_dom"/>
</dbReference>
<evidence type="ECO:0000256" key="1">
    <source>
        <dbReference type="ARBA" id="ARBA00000085"/>
    </source>
</evidence>
<dbReference type="Pfam" id="PF08448">
    <property type="entry name" value="PAS_4"/>
    <property type="match status" value="1"/>
</dbReference>
<feature type="domain" description="PAC" evidence="10">
    <location>
        <begin position="510"/>
        <end position="561"/>
    </location>
</feature>
<sequence length="943" mass="105681">MRLAEYGGAVMRVLTEMVKIWRLYPALLVALLLSCVQSVAATPDDSRPEAPESIRVVTDNNYPPFVFHGSDGRIQGLLVDQWRLWEQKTGIRVELTATDWNGALVAMREGRFDVIDTIFKTDERRQWLDFTHPYARLEVPVFFNKEISGITDIESLRGFAVAAKEGDAAVDLLRRHGIDNLLLFHDYEEIVRAAMEHKVNVFVVDKPPALYFLYKYGIQDRFRESDPLYVGQFHRAVSKGNTALLQTVEAGFAQISAAEVKAIERRWYGASISSLIPYRLILPGVALLLLLILVLIGWNQMLKRAVTRRTDDLRLSEERYRLLFNVGSDALLVVDADTQQLINVNEAAIELYGYSREELLALRITDLFSDPREGSRQIVNSGGRLHIPLRYHRKKDGIVFPVDISCSFFELNGRHFRLAAMRDISERMRTEQELRESRRFLGGLIENSGNLIFVKDREGCYTMVNRKWEAVTGLLRENVIGRTDAELFAAGDADQFRHHDLEVMESVQVIEQEETLDAAKGRRTFLSVKFPLFDSDGKVNGICGMVTDLTERRQAEEERERLRDQLSQRRKMESVGRLAGGIAHDFSTMIGIILGHVELALLKIKPDDQLHENLRAIENAARRSADLTRQLLIFARRQNVVPKMLDLNETVAGMLTMLGRLVGKDIEVIWRPGENIWPVWMDPSQIDQIIANLCTNSRDAIADVGRIAIATENVSLSSSFCTGHEGCAAGDFVLLTVADNGCGMDKDVIDMLFEPFYTTKETGHGSGLGLATIYGIVHQNNGFIKVDSKVGQGTTIRVYLPRYVGDGDRREGTEAGGGYPAGQATVLLVEDEPAILGMTREMLEKIGCNVLTATTPAEAVNRAGEYGGTINLLMTDVIMPEMNGWELSRKLQAIQPDLKLLFTSGYSADVIGHHDALEKAVHFIRKPFTLDDLAAKVGEALET</sequence>
<dbReference type="Gene3D" id="3.30.565.10">
    <property type="entry name" value="Histidine kinase-like ATPase, C-terminal domain"/>
    <property type="match status" value="1"/>
</dbReference>
<evidence type="ECO:0000313" key="12">
    <source>
        <dbReference type="Proteomes" id="UP000539642"/>
    </source>
</evidence>
<dbReference type="InterPro" id="IPR036097">
    <property type="entry name" value="HisK_dim/P_sf"/>
</dbReference>
<evidence type="ECO:0000256" key="6">
    <source>
        <dbReference type="SAM" id="Phobius"/>
    </source>
</evidence>
<dbReference type="SUPFAM" id="SSF47384">
    <property type="entry name" value="Homodimeric domain of signal transducing histidine kinase"/>
    <property type="match status" value="1"/>
</dbReference>
<feature type="domain" description="PAS" evidence="9">
    <location>
        <begin position="316"/>
        <end position="360"/>
    </location>
</feature>
<accession>A0A840UUF9</accession>
<feature type="domain" description="PAS" evidence="9">
    <location>
        <begin position="437"/>
        <end position="507"/>
    </location>
</feature>
<reference evidence="11 12" key="1">
    <citation type="submission" date="2020-08" db="EMBL/GenBank/DDBJ databases">
        <title>Genomic Encyclopedia of Type Strains, Phase IV (KMG-IV): sequencing the most valuable type-strain genomes for metagenomic binning, comparative biology and taxonomic classification.</title>
        <authorList>
            <person name="Goeker M."/>
        </authorList>
    </citation>
    <scope>NUCLEOTIDE SEQUENCE [LARGE SCALE GENOMIC DNA]</scope>
    <source>
        <strain evidence="11 12">DSM 28570</strain>
    </source>
</reference>
<dbReference type="EC" id="2.7.13.3" evidence="2"/>
<dbReference type="SUPFAM" id="SSF53850">
    <property type="entry name" value="Periplasmic binding protein-like II"/>
    <property type="match status" value="1"/>
</dbReference>
<dbReference type="EMBL" id="JACHEO010000012">
    <property type="protein sequence ID" value="MBB5348466.1"/>
    <property type="molecule type" value="Genomic_DNA"/>
</dbReference>
<dbReference type="PROSITE" id="PS50113">
    <property type="entry name" value="PAC"/>
    <property type="match status" value="2"/>
</dbReference>
<dbReference type="SMART" id="SM00387">
    <property type="entry name" value="HATPase_c"/>
    <property type="match status" value="1"/>
</dbReference>
<dbReference type="PROSITE" id="PS50109">
    <property type="entry name" value="HIS_KIN"/>
    <property type="match status" value="1"/>
</dbReference>
<feature type="transmembrane region" description="Helical" evidence="6">
    <location>
        <begin position="280"/>
        <end position="299"/>
    </location>
</feature>
<keyword evidence="6" id="KW-1133">Transmembrane helix</keyword>
<keyword evidence="6" id="KW-0812">Transmembrane</keyword>
<dbReference type="InterPro" id="IPR035965">
    <property type="entry name" value="PAS-like_dom_sf"/>
</dbReference>
<dbReference type="Pfam" id="PF00072">
    <property type="entry name" value="Response_reg"/>
    <property type="match status" value="1"/>
</dbReference>
<dbReference type="InterPro" id="IPR013656">
    <property type="entry name" value="PAS_4"/>
</dbReference>
<dbReference type="InterPro" id="IPR000014">
    <property type="entry name" value="PAS"/>
</dbReference>
<dbReference type="NCBIfam" id="TIGR00229">
    <property type="entry name" value="sensory_box"/>
    <property type="match status" value="2"/>
</dbReference>
<dbReference type="Pfam" id="PF13426">
    <property type="entry name" value="PAS_9"/>
    <property type="match status" value="1"/>
</dbReference>
<keyword evidence="3 4" id="KW-0597">Phosphoprotein</keyword>
<dbReference type="SUPFAM" id="SSF55785">
    <property type="entry name" value="PYP-like sensor domain (PAS domain)"/>
    <property type="match status" value="2"/>
</dbReference>
<feature type="domain" description="Response regulatory" evidence="8">
    <location>
        <begin position="825"/>
        <end position="941"/>
    </location>
</feature>
<dbReference type="InterPro" id="IPR011006">
    <property type="entry name" value="CheY-like_superfamily"/>
</dbReference>
<dbReference type="PROSITE" id="PS50112">
    <property type="entry name" value="PAS"/>
    <property type="match status" value="2"/>
</dbReference>
<keyword evidence="12" id="KW-1185">Reference proteome</keyword>
<comment type="catalytic activity">
    <reaction evidence="1">
        <text>ATP + protein L-histidine = ADP + protein N-phospho-L-histidine.</text>
        <dbReference type="EC" id="2.7.13.3"/>
    </reaction>
</comment>
<evidence type="ECO:0000259" key="7">
    <source>
        <dbReference type="PROSITE" id="PS50109"/>
    </source>
</evidence>